<dbReference type="RefSeq" id="WP_338685380.1">
    <property type="nucleotide sequence ID" value="NZ_AP024702.1"/>
</dbReference>
<keyword evidence="1" id="KW-0472">Membrane</keyword>
<dbReference type="EMBL" id="AP024702">
    <property type="protein sequence ID" value="BCX48956.1"/>
    <property type="molecule type" value="Genomic_DNA"/>
</dbReference>
<evidence type="ECO:0000313" key="3">
    <source>
        <dbReference type="Proteomes" id="UP001374893"/>
    </source>
</evidence>
<keyword evidence="1" id="KW-1133">Transmembrane helix</keyword>
<gene>
    <name evidence="2" type="ORF">HAHE_28640</name>
</gene>
<evidence type="ECO:0000256" key="1">
    <source>
        <dbReference type="SAM" id="Phobius"/>
    </source>
</evidence>
<feature type="transmembrane region" description="Helical" evidence="1">
    <location>
        <begin position="72"/>
        <end position="91"/>
    </location>
</feature>
<evidence type="ECO:0000313" key="2">
    <source>
        <dbReference type="EMBL" id="BCX48956.1"/>
    </source>
</evidence>
<keyword evidence="1" id="KW-0812">Transmembrane</keyword>
<organism evidence="2 3">
    <name type="scientific">Haloferula helveola</name>
    <dbReference type="NCBI Taxonomy" id="490095"/>
    <lineage>
        <taxon>Bacteria</taxon>
        <taxon>Pseudomonadati</taxon>
        <taxon>Verrucomicrobiota</taxon>
        <taxon>Verrucomicrobiia</taxon>
        <taxon>Verrucomicrobiales</taxon>
        <taxon>Verrucomicrobiaceae</taxon>
        <taxon>Haloferula</taxon>
    </lineage>
</organism>
<keyword evidence="3" id="KW-1185">Reference proteome</keyword>
<reference evidence="2 3" key="1">
    <citation type="submission" date="2021-06" db="EMBL/GenBank/DDBJ databases">
        <title>Complete genome of Haloferula helveola possessing various polysaccharide degrading enzymes.</title>
        <authorList>
            <person name="Takami H."/>
            <person name="Huang C."/>
            <person name="Hamasaki K."/>
        </authorList>
    </citation>
    <scope>NUCLEOTIDE SEQUENCE [LARGE SCALE GENOMIC DNA]</scope>
    <source>
        <strain evidence="2 3">CN-1</strain>
    </source>
</reference>
<sequence length="120" mass="13069">MDLKVDEMTGEERVKLWLPQARMLAAKAQSGDEVMRFLVGKGVPEVLAGETAARLWTESQQAKVWWKDPKRWIGWSLLVFGVLMTCFSFLVGGGVLAAIAACGLSGLGAAVLWGGFLERT</sequence>
<protein>
    <submittedName>
        <fullName evidence="2">Uncharacterized protein</fullName>
    </submittedName>
</protein>
<feature type="transmembrane region" description="Helical" evidence="1">
    <location>
        <begin position="97"/>
        <end position="117"/>
    </location>
</feature>
<name>A0ABN6H5P9_9BACT</name>
<accession>A0ABN6H5P9</accession>
<proteinExistence type="predicted"/>
<dbReference type="Proteomes" id="UP001374893">
    <property type="component" value="Chromosome"/>
</dbReference>